<gene>
    <name evidence="2" type="ORF">NC653_023210</name>
</gene>
<name>A0AAD6QAL6_9ROSI</name>
<proteinExistence type="predicted"/>
<keyword evidence="3" id="KW-1185">Reference proteome</keyword>
<dbReference type="AlphaFoldDB" id="A0AAD6QAL6"/>
<evidence type="ECO:0000256" key="1">
    <source>
        <dbReference type="SAM" id="MobiDB-lite"/>
    </source>
</evidence>
<evidence type="ECO:0000313" key="2">
    <source>
        <dbReference type="EMBL" id="KAJ6985161.1"/>
    </source>
</evidence>
<reference evidence="2" key="1">
    <citation type="journal article" date="2023" name="Mol. Ecol. Resour.">
        <title>Chromosome-level genome assembly of a triploid poplar Populus alba 'Berolinensis'.</title>
        <authorList>
            <person name="Chen S."/>
            <person name="Yu Y."/>
            <person name="Wang X."/>
            <person name="Wang S."/>
            <person name="Zhang T."/>
            <person name="Zhou Y."/>
            <person name="He R."/>
            <person name="Meng N."/>
            <person name="Wang Y."/>
            <person name="Liu W."/>
            <person name="Liu Z."/>
            <person name="Liu J."/>
            <person name="Guo Q."/>
            <person name="Huang H."/>
            <person name="Sederoff R.R."/>
            <person name="Wang G."/>
            <person name="Qu G."/>
            <person name="Chen S."/>
        </authorList>
    </citation>
    <scope>NUCLEOTIDE SEQUENCE</scope>
    <source>
        <strain evidence="2">SC-2020</strain>
    </source>
</reference>
<feature type="region of interest" description="Disordered" evidence="1">
    <location>
        <begin position="27"/>
        <end position="72"/>
    </location>
</feature>
<accession>A0AAD6QAL6</accession>
<evidence type="ECO:0000313" key="3">
    <source>
        <dbReference type="Proteomes" id="UP001164929"/>
    </source>
</evidence>
<protein>
    <submittedName>
        <fullName evidence="2">Uncharacterized protein</fullName>
    </submittedName>
</protein>
<comment type="caution">
    <text evidence="2">The sequence shown here is derived from an EMBL/GenBank/DDBJ whole genome shotgun (WGS) entry which is preliminary data.</text>
</comment>
<organism evidence="2 3">
    <name type="scientific">Populus alba x Populus x berolinensis</name>
    <dbReference type="NCBI Taxonomy" id="444605"/>
    <lineage>
        <taxon>Eukaryota</taxon>
        <taxon>Viridiplantae</taxon>
        <taxon>Streptophyta</taxon>
        <taxon>Embryophyta</taxon>
        <taxon>Tracheophyta</taxon>
        <taxon>Spermatophyta</taxon>
        <taxon>Magnoliopsida</taxon>
        <taxon>eudicotyledons</taxon>
        <taxon>Gunneridae</taxon>
        <taxon>Pentapetalae</taxon>
        <taxon>rosids</taxon>
        <taxon>fabids</taxon>
        <taxon>Malpighiales</taxon>
        <taxon>Salicaceae</taxon>
        <taxon>Saliceae</taxon>
        <taxon>Populus</taxon>
    </lineage>
</organism>
<dbReference type="EMBL" id="JAQIZT010000009">
    <property type="protein sequence ID" value="KAJ6985161.1"/>
    <property type="molecule type" value="Genomic_DNA"/>
</dbReference>
<feature type="compositionally biased region" description="Polar residues" evidence="1">
    <location>
        <begin position="31"/>
        <end position="47"/>
    </location>
</feature>
<dbReference type="Proteomes" id="UP001164929">
    <property type="component" value="Chromosome 9"/>
</dbReference>
<sequence length="226" mass="24683">MGMAYACPGMNSMDECMDSSIGDLEIKQHSNLDLSPSSQPSSTANTGSKKEPSGNHLRRHRTGSRSEIHGRNQSSFSPAVNFWTHNLPEYVMMDVLKLCRLLAVMRRQASPSSCFLLNQWSEEFHGRNYRRFPGLVVPKPSNKGSSGCMQQSGPQGCTAGAAYKGSVRVYIHSCMGSKIGCTCETGAGAEMGPQWPTYVQNKGPRTSYSADVSKSPASFWGEMAWP</sequence>